<dbReference type="PANTHER" id="PTHR47979">
    <property type="entry name" value="DRAB11-RELATED"/>
    <property type="match status" value="1"/>
</dbReference>
<dbReference type="Gene3D" id="3.40.50.300">
    <property type="entry name" value="P-loop containing nucleotide triphosphate hydrolases"/>
    <property type="match status" value="1"/>
</dbReference>
<dbReference type="GO" id="GO:0003924">
    <property type="term" value="F:GTPase activity"/>
    <property type="evidence" value="ECO:0007669"/>
    <property type="project" value="InterPro"/>
</dbReference>
<dbReference type="EMBL" id="VIEB01000400">
    <property type="protein sequence ID" value="TQD92140.1"/>
    <property type="molecule type" value="Genomic_DNA"/>
</dbReference>
<dbReference type="SUPFAM" id="SSF52540">
    <property type="entry name" value="P-loop containing nucleoside triphosphate hydrolases"/>
    <property type="match status" value="1"/>
</dbReference>
<reference evidence="1 2" key="1">
    <citation type="journal article" date="2019" name="G3 (Bethesda)">
        <title>Sequencing of a Wild Apple (Malus baccata) Genome Unravels the Differences Between Cultivated and Wild Apple Species Regarding Disease Resistance and Cold Tolerance.</title>
        <authorList>
            <person name="Chen X."/>
        </authorList>
    </citation>
    <scope>NUCLEOTIDE SEQUENCE [LARGE SCALE GENOMIC DNA]</scope>
    <source>
        <strain evidence="2">cv. Shandingzi</strain>
        <tissue evidence="1">Leaves</tissue>
    </source>
</reference>
<gene>
    <name evidence="1" type="ORF">C1H46_022297</name>
</gene>
<dbReference type="STRING" id="106549.A0A540M056"/>
<dbReference type="AlphaFoldDB" id="A0A540M056"/>
<organism evidence="1 2">
    <name type="scientific">Malus baccata</name>
    <name type="common">Siberian crab apple</name>
    <name type="synonym">Pyrus baccata</name>
    <dbReference type="NCBI Taxonomy" id="106549"/>
    <lineage>
        <taxon>Eukaryota</taxon>
        <taxon>Viridiplantae</taxon>
        <taxon>Streptophyta</taxon>
        <taxon>Embryophyta</taxon>
        <taxon>Tracheophyta</taxon>
        <taxon>Spermatophyta</taxon>
        <taxon>Magnoliopsida</taxon>
        <taxon>eudicotyledons</taxon>
        <taxon>Gunneridae</taxon>
        <taxon>Pentapetalae</taxon>
        <taxon>rosids</taxon>
        <taxon>fabids</taxon>
        <taxon>Rosales</taxon>
        <taxon>Rosaceae</taxon>
        <taxon>Amygdaloideae</taxon>
        <taxon>Maleae</taxon>
        <taxon>Malus</taxon>
    </lineage>
</organism>
<sequence length="160" mass="17857">MVVVEMVVMGVLVEEKAVVIGNKPPTGLPRLPSPPPISSPTFSIVCNNPGHHATLRRFLLPPKPEIARRELDREVLNAVERANYESGLGLAETRSLSDLRMESYDYLFKYIITGDTGVKKSCLLLQFMDKRFQPVHDLTIGVKFGARMVSIDGRPIKLEI</sequence>
<protein>
    <submittedName>
        <fullName evidence="1">Uncharacterized protein</fullName>
    </submittedName>
</protein>
<keyword evidence="2" id="KW-1185">Reference proteome</keyword>
<comment type="caution">
    <text evidence="1">The sequence shown here is derived from an EMBL/GenBank/DDBJ whole genome shotgun (WGS) entry which is preliminary data.</text>
</comment>
<dbReference type="PROSITE" id="PS51419">
    <property type="entry name" value="RAB"/>
    <property type="match status" value="1"/>
</dbReference>
<dbReference type="Pfam" id="PF00071">
    <property type="entry name" value="Ras"/>
    <property type="match status" value="1"/>
</dbReference>
<proteinExistence type="predicted"/>
<dbReference type="InterPro" id="IPR001806">
    <property type="entry name" value="Small_GTPase"/>
</dbReference>
<accession>A0A540M056</accession>
<evidence type="ECO:0000313" key="1">
    <source>
        <dbReference type="EMBL" id="TQD92140.1"/>
    </source>
</evidence>
<dbReference type="Proteomes" id="UP000315295">
    <property type="component" value="Unassembled WGS sequence"/>
</dbReference>
<name>A0A540M056_MALBA</name>
<dbReference type="PRINTS" id="PR00449">
    <property type="entry name" value="RASTRNSFRMNG"/>
</dbReference>
<dbReference type="GO" id="GO:0005525">
    <property type="term" value="F:GTP binding"/>
    <property type="evidence" value="ECO:0007669"/>
    <property type="project" value="InterPro"/>
</dbReference>
<dbReference type="InterPro" id="IPR050209">
    <property type="entry name" value="Rab_GTPases_membrane_traffic"/>
</dbReference>
<evidence type="ECO:0000313" key="2">
    <source>
        <dbReference type="Proteomes" id="UP000315295"/>
    </source>
</evidence>
<dbReference type="InterPro" id="IPR027417">
    <property type="entry name" value="P-loop_NTPase"/>
</dbReference>